<feature type="non-terminal residue" evidence="3">
    <location>
        <position position="759"/>
    </location>
</feature>
<feature type="compositionally biased region" description="Acidic residues" evidence="1">
    <location>
        <begin position="36"/>
        <end position="67"/>
    </location>
</feature>
<comment type="caution">
    <text evidence="3">The sequence shown here is derived from an EMBL/GenBank/DDBJ whole genome shotgun (WGS) entry which is preliminary data.</text>
</comment>
<evidence type="ECO:0000259" key="2">
    <source>
        <dbReference type="Pfam" id="PF13086"/>
    </source>
</evidence>
<gene>
    <name evidence="3" type="ORF">DYB28_007710</name>
</gene>
<dbReference type="InterPro" id="IPR027417">
    <property type="entry name" value="P-loop_NTPase"/>
</dbReference>
<name>A0A9X8DWI3_APHAT</name>
<feature type="compositionally biased region" description="Polar residues" evidence="1">
    <location>
        <begin position="88"/>
        <end position="99"/>
    </location>
</feature>
<organism evidence="3 4">
    <name type="scientific">Aphanomyces astaci</name>
    <name type="common">Crayfish plague agent</name>
    <dbReference type="NCBI Taxonomy" id="112090"/>
    <lineage>
        <taxon>Eukaryota</taxon>
        <taxon>Sar</taxon>
        <taxon>Stramenopiles</taxon>
        <taxon>Oomycota</taxon>
        <taxon>Saprolegniomycetes</taxon>
        <taxon>Saprolegniales</taxon>
        <taxon>Verrucalvaceae</taxon>
        <taxon>Aphanomyces</taxon>
    </lineage>
</organism>
<dbReference type="InterPro" id="IPR045055">
    <property type="entry name" value="DNA2/NAM7-like"/>
</dbReference>
<dbReference type="PANTHER" id="PTHR10887">
    <property type="entry name" value="DNA2/NAM7 HELICASE FAMILY"/>
    <property type="match status" value="1"/>
</dbReference>
<proteinExistence type="predicted"/>
<dbReference type="SUPFAM" id="SSF52540">
    <property type="entry name" value="P-loop containing nucleoside triphosphate hydrolases"/>
    <property type="match status" value="1"/>
</dbReference>
<feature type="region of interest" description="Disordered" evidence="1">
    <location>
        <begin position="1"/>
        <end position="165"/>
    </location>
</feature>
<dbReference type="Gene3D" id="3.40.50.300">
    <property type="entry name" value="P-loop containing nucleotide triphosphate hydrolases"/>
    <property type="match status" value="1"/>
</dbReference>
<evidence type="ECO:0000256" key="1">
    <source>
        <dbReference type="SAM" id="MobiDB-lite"/>
    </source>
</evidence>
<feature type="compositionally biased region" description="Polar residues" evidence="1">
    <location>
        <begin position="10"/>
        <end position="23"/>
    </location>
</feature>
<dbReference type="PANTHER" id="PTHR10887:SF495">
    <property type="entry name" value="HELICASE SENATAXIN ISOFORM X1-RELATED"/>
    <property type="match status" value="1"/>
</dbReference>
<dbReference type="Pfam" id="PF13086">
    <property type="entry name" value="AAA_11"/>
    <property type="match status" value="1"/>
</dbReference>
<feature type="compositionally biased region" description="Basic and acidic residues" evidence="1">
    <location>
        <begin position="136"/>
        <end position="146"/>
    </location>
</feature>
<feature type="compositionally biased region" description="Basic residues" evidence="1">
    <location>
        <begin position="72"/>
        <end position="86"/>
    </location>
</feature>
<dbReference type="Proteomes" id="UP000275652">
    <property type="component" value="Unassembled WGS sequence"/>
</dbReference>
<dbReference type="InterPro" id="IPR041677">
    <property type="entry name" value="DNA2/NAM7_AAA_11"/>
</dbReference>
<sequence>MRKSARQSEKSASSRSQQLQHLQNARRAALGLGVNADDEEEDNDEVEWHPDDEDESSVSSGGEDDEVDQRTSHTKPRSGNLTRKRSLNAMQDGTISNDITAAAKRRERTDVTVSSNPKDPRQRRQAPVKSELTIPRQEKNPKDPRQRRAVGPRATDQPSSTNVKVALPIYTDSSDEDEVLLKKPKSILKRSQHTKSQLPLAPPSNTTSQVVVSGGIGWAGSTVSQTTKPLALHKRPNRQRQAQLLRPVMSSSNALSQFYEDIMDWDVGAALVQDAHPSATAKQPDKSSCDDVVPSTFESFEHYFDVWKPLAVQEVHAQSINGLSSDLPPALPVTTRTNVLATVGVSTLKVSVLINRGANPTKKQLLQLDDIRKDDLVLLTPDNTYLTRRMRGPSKPDDMLLTTSLVVTSKKWRELSGAGHKDAAPPLFVFKLNNLVTSFREFRALCQCREYKLMPLLLSGKAQPPSTKLDSLGMAYVQWLRKTFNESQQEAIAAAATSHGFTLIKGPPGTGKTTTLKGLLNSLHLREYNRYYNAVLDVARRPDHETSKAWAAIGDEKPHILVAAPSNIAVDNIVAKIMEEGFCDGEGRQYFPNIIRVGRGAVRLTGTHETNVNVKSVVLEGMVESLCSQPQEAVEMRCRQLQHELSVSHAAAVAIVVDDVAPPPIADHHSAAAPPDATPAALAVYRSDSEDDDAAHVPFSCDEVTVHVGDDDLDEDEMDEPFVPMECGDESDEVDEPFVNGATAAAADAEMHQDGDEED</sequence>
<dbReference type="AlphaFoldDB" id="A0A9X8DWI3"/>
<accession>A0A9X8DWI3</accession>
<feature type="domain" description="DNA2/NAM7 helicase helicase" evidence="2">
    <location>
        <begin position="484"/>
        <end position="636"/>
    </location>
</feature>
<evidence type="ECO:0000313" key="3">
    <source>
        <dbReference type="EMBL" id="RLO04849.1"/>
    </source>
</evidence>
<dbReference type="GO" id="GO:0004386">
    <property type="term" value="F:helicase activity"/>
    <property type="evidence" value="ECO:0007669"/>
    <property type="project" value="InterPro"/>
</dbReference>
<dbReference type="EMBL" id="QUTI01028129">
    <property type="protein sequence ID" value="RLO04849.1"/>
    <property type="molecule type" value="Genomic_DNA"/>
</dbReference>
<reference evidence="3 4" key="1">
    <citation type="journal article" date="2018" name="J. Invertebr. Pathol.">
        <title>New genotyping method for the causative agent of crayfish plague (Aphanomyces astaci) based on whole genome data.</title>
        <authorList>
            <person name="Minardi D."/>
            <person name="Studholme D.J."/>
            <person name="van der Giezen M."/>
            <person name="Pretto T."/>
            <person name="Oidtmann B."/>
        </authorList>
    </citation>
    <scope>NUCLEOTIDE SEQUENCE [LARGE SCALE GENOMIC DNA]</scope>
    <source>
        <strain evidence="3 4">KB13</strain>
    </source>
</reference>
<evidence type="ECO:0000313" key="4">
    <source>
        <dbReference type="Proteomes" id="UP000275652"/>
    </source>
</evidence>
<protein>
    <recommendedName>
        <fullName evidence="2">DNA2/NAM7 helicase helicase domain-containing protein</fullName>
    </recommendedName>
</protein>